<dbReference type="Proteomes" id="UP000831817">
    <property type="component" value="Chromosome"/>
</dbReference>
<evidence type="ECO:0000313" key="2">
    <source>
        <dbReference type="Proteomes" id="UP000831817"/>
    </source>
</evidence>
<dbReference type="EMBL" id="AP025698">
    <property type="protein sequence ID" value="BDH79933.1"/>
    <property type="molecule type" value="Genomic_DNA"/>
</dbReference>
<organism evidence="1 2">
    <name type="scientific">Methanothermobacter tenebrarum</name>
    <dbReference type="NCBI Taxonomy" id="680118"/>
    <lineage>
        <taxon>Archaea</taxon>
        <taxon>Methanobacteriati</taxon>
        <taxon>Methanobacteriota</taxon>
        <taxon>Methanomada group</taxon>
        <taxon>Methanobacteria</taxon>
        <taxon>Methanobacteriales</taxon>
        <taxon>Methanobacteriaceae</taxon>
        <taxon>Methanothermobacter</taxon>
    </lineage>
</organism>
<accession>A0ABN6PDH2</accession>
<name>A0ABN6PDH2_9EURY</name>
<gene>
    <name evidence="1" type="ORF">MTTB_13120</name>
</gene>
<dbReference type="GeneID" id="71965840"/>
<reference evidence="1 2" key="1">
    <citation type="submission" date="2022-04" db="EMBL/GenBank/DDBJ databases">
        <title>Complete genome of Methanothermobacter tenebrarum strain RMAS.</title>
        <authorList>
            <person name="Nakamura K."/>
            <person name="Oshima K."/>
            <person name="Hattori M."/>
            <person name="Kamagata Y."/>
            <person name="Takamizawa K."/>
        </authorList>
    </citation>
    <scope>NUCLEOTIDE SEQUENCE [LARGE SCALE GENOMIC DNA]</scope>
    <source>
        <strain evidence="1 2">RMAS</strain>
    </source>
</reference>
<proteinExistence type="predicted"/>
<keyword evidence="2" id="KW-1185">Reference proteome</keyword>
<sequence length="52" mass="5876">MEVEELVKKVKLVDLKKAAKERNIKLGRCPTKLSIAKKLPKEVLEELASKSD</sequence>
<protein>
    <submittedName>
        <fullName evidence="1">Uncharacterized protein</fullName>
    </submittedName>
</protein>
<dbReference type="RefSeq" id="WP_248564240.1">
    <property type="nucleotide sequence ID" value="NZ_AP025698.1"/>
</dbReference>
<evidence type="ECO:0000313" key="1">
    <source>
        <dbReference type="EMBL" id="BDH79933.1"/>
    </source>
</evidence>